<evidence type="ECO:0000313" key="2">
    <source>
        <dbReference type="Proteomes" id="UP000245207"/>
    </source>
</evidence>
<dbReference type="Proteomes" id="UP000245207">
    <property type="component" value="Unassembled WGS sequence"/>
</dbReference>
<dbReference type="AlphaFoldDB" id="A0A2U1M0S3"/>
<gene>
    <name evidence="1" type="ORF">CTI12_AA432210</name>
</gene>
<organism evidence="1 2">
    <name type="scientific">Artemisia annua</name>
    <name type="common">Sweet wormwood</name>
    <dbReference type="NCBI Taxonomy" id="35608"/>
    <lineage>
        <taxon>Eukaryota</taxon>
        <taxon>Viridiplantae</taxon>
        <taxon>Streptophyta</taxon>
        <taxon>Embryophyta</taxon>
        <taxon>Tracheophyta</taxon>
        <taxon>Spermatophyta</taxon>
        <taxon>Magnoliopsida</taxon>
        <taxon>eudicotyledons</taxon>
        <taxon>Gunneridae</taxon>
        <taxon>Pentapetalae</taxon>
        <taxon>asterids</taxon>
        <taxon>campanulids</taxon>
        <taxon>Asterales</taxon>
        <taxon>Asteraceae</taxon>
        <taxon>Asteroideae</taxon>
        <taxon>Anthemideae</taxon>
        <taxon>Artemisiinae</taxon>
        <taxon>Artemisia</taxon>
    </lineage>
</organism>
<accession>A0A2U1M0S3</accession>
<proteinExistence type="predicted"/>
<reference evidence="1 2" key="1">
    <citation type="journal article" date="2018" name="Mol. Plant">
        <title>The genome of Artemisia annua provides insight into the evolution of Asteraceae family and artemisinin biosynthesis.</title>
        <authorList>
            <person name="Shen Q."/>
            <person name="Zhang L."/>
            <person name="Liao Z."/>
            <person name="Wang S."/>
            <person name="Yan T."/>
            <person name="Shi P."/>
            <person name="Liu M."/>
            <person name="Fu X."/>
            <person name="Pan Q."/>
            <person name="Wang Y."/>
            <person name="Lv Z."/>
            <person name="Lu X."/>
            <person name="Zhang F."/>
            <person name="Jiang W."/>
            <person name="Ma Y."/>
            <person name="Chen M."/>
            <person name="Hao X."/>
            <person name="Li L."/>
            <person name="Tang Y."/>
            <person name="Lv G."/>
            <person name="Zhou Y."/>
            <person name="Sun X."/>
            <person name="Brodelius P.E."/>
            <person name="Rose J.K.C."/>
            <person name="Tang K."/>
        </authorList>
    </citation>
    <scope>NUCLEOTIDE SEQUENCE [LARGE SCALE GENOMIC DNA]</scope>
    <source>
        <strain evidence="2">cv. Huhao1</strain>
        <tissue evidence="1">Leaf</tissue>
    </source>
</reference>
<comment type="caution">
    <text evidence="1">The sequence shown here is derived from an EMBL/GenBank/DDBJ whole genome shotgun (WGS) entry which is preliminary data.</text>
</comment>
<sequence length="251" mass="29342">MVKYSRFTTIAAETRLWRILEYACNMFEEMSELKAVKLKFVFTCNFKVKPTAYGCYSVFASMFASPYLMMGVCHRCGCSPRLVTTLAQVWHMVCIKRHGTLNRTICSHCVYQGSELKLHQLSKKELELAKKADKLKKEETAAKLNKQRRLEEKAKAVDHWRGTNGMLKRPKLGLSFELRKKLSRKRRLMTESSIQLILFLIQSHIHRFFSHTNHTRLISYCAENFLNAKNNLSVALFREFLYLTNFLRPTV</sequence>
<name>A0A2U1M0S3_ARTAN</name>
<evidence type="ECO:0000313" key="1">
    <source>
        <dbReference type="EMBL" id="PWA54855.1"/>
    </source>
</evidence>
<protein>
    <submittedName>
        <fullName evidence="1">Uncharacterized protein</fullName>
    </submittedName>
</protein>
<keyword evidence="2" id="KW-1185">Reference proteome</keyword>
<dbReference type="EMBL" id="PKPP01006946">
    <property type="protein sequence ID" value="PWA54855.1"/>
    <property type="molecule type" value="Genomic_DNA"/>
</dbReference>